<dbReference type="SUPFAM" id="SSF100950">
    <property type="entry name" value="NagB/RpiA/CoA transferase-like"/>
    <property type="match status" value="1"/>
</dbReference>
<dbReference type="Gene3D" id="3.40.50.1360">
    <property type="match status" value="1"/>
</dbReference>
<dbReference type="EMBL" id="JBFRYA010000001">
    <property type="protein sequence ID" value="MEX1667513.1"/>
    <property type="molecule type" value="Genomic_DNA"/>
</dbReference>
<evidence type="ECO:0000256" key="2">
    <source>
        <dbReference type="ARBA" id="ARBA00002681"/>
    </source>
</evidence>
<reference evidence="9 10" key="1">
    <citation type="journal article" date="2011" name="Int. J. Syst. Evol. Microbiol.">
        <title>Zhongshania antarctica gen. nov., sp. nov. and Zhongshania guokunii sp. nov., gammaproteobacteria respectively isolated from coastal attached (fast) ice and surface seawater of the Antarctic.</title>
        <authorList>
            <person name="Li H.J."/>
            <person name="Zhang X.Y."/>
            <person name="Chen C.X."/>
            <person name="Zhang Y.J."/>
            <person name="Gao Z.M."/>
            <person name="Yu Y."/>
            <person name="Chen X.L."/>
            <person name="Chen B."/>
            <person name="Zhang Y.Z."/>
        </authorList>
    </citation>
    <scope>NUCLEOTIDE SEQUENCE [LARGE SCALE GENOMIC DNA]</scope>
    <source>
        <strain evidence="9 10">ZS6-22T</strain>
    </source>
</reference>
<accession>A0ABV3U2S9</accession>
<protein>
    <recommendedName>
        <fullName evidence="6 7">6-phosphogluconolactonase</fullName>
        <shortName evidence="7">6PGL</shortName>
        <ecNumber evidence="5 7">3.1.1.31</ecNumber>
    </recommendedName>
</protein>
<evidence type="ECO:0000256" key="5">
    <source>
        <dbReference type="ARBA" id="ARBA00013198"/>
    </source>
</evidence>
<dbReference type="Pfam" id="PF01182">
    <property type="entry name" value="Glucosamine_iso"/>
    <property type="match status" value="1"/>
</dbReference>
<keyword evidence="10" id="KW-1185">Reference proteome</keyword>
<dbReference type="InterPro" id="IPR005900">
    <property type="entry name" value="6-phosphogluconolactonase_DevB"/>
</dbReference>
<dbReference type="PANTHER" id="PTHR11054:SF0">
    <property type="entry name" value="6-PHOSPHOGLUCONOLACTONASE"/>
    <property type="match status" value="1"/>
</dbReference>
<dbReference type="PANTHER" id="PTHR11054">
    <property type="entry name" value="6-PHOSPHOGLUCONOLACTONASE"/>
    <property type="match status" value="1"/>
</dbReference>
<comment type="catalytic activity">
    <reaction evidence="1 7">
        <text>6-phospho-D-glucono-1,5-lactone + H2O = 6-phospho-D-gluconate + H(+)</text>
        <dbReference type="Rhea" id="RHEA:12556"/>
        <dbReference type="ChEBI" id="CHEBI:15377"/>
        <dbReference type="ChEBI" id="CHEBI:15378"/>
        <dbReference type="ChEBI" id="CHEBI:57955"/>
        <dbReference type="ChEBI" id="CHEBI:58759"/>
        <dbReference type="EC" id="3.1.1.31"/>
    </reaction>
</comment>
<proteinExistence type="inferred from homology"/>
<evidence type="ECO:0000256" key="1">
    <source>
        <dbReference type="ARBA" id="ARBA00000832"/>
    </source>
</evidence>
<evidence type="ECO:0000256" key="4">
    <source>
        <dbReference type="ARBA" id="ARBA00010662"/>
    </source>
</evidence>
<evidence type="ECO:0000259" key="8">
    <source>
        <dbReference type="Pfam" id="PF01182"/>
    </source>
</evidence>
<dbReference type="InterPro" id="IPR037171">
    <property type="entry name" value="NagB/RpiA_transferase-like"/>
</dbReference>
<evidence type="ECO:0000256" key="3">
    <source>
        <dbReference type="ARBA" id="ARBA00004961"/>
    </source>
</evidence>
<comment type="caution">
    <text evidence="9">The sequence shown here is derived from an EMBL/GenBank/DDBJ whole genome shotgun (WGS) entry which is preliminary data.</text>
</comment>
<dbReference type="InterPro" id="IPR006148">
    <property type="entry name" value="Glc/Gal-6P_isomerase"/>
</dbReference>
<evidence type="ECO:0000256" key="7">
    <source>
        <dbReference type="RuleBase" id="RU365095"/>
    </source>
</evidence>
<dbReference type="RefSeq" id="WP_368379837.1">
    <property type="nucleotide sequence ID" value="NZ_JBFRYA010000001.1"/>
</dbReference>
<dbReference type="Proteomes" id="UP001557485">
    <property type="component" value="Unassembled WGS sequence"/>
</dbReference>
<sequence length="231" mass="25468">MNNKPTLILLPNRDELNTVLSNDIGKYLNAVLSKHKAASLAVSGGSTPAEMLTLLGKQTLDWPKIQTLLVDDRWLGESHHDSNQAMLNKTLFSGLAANSRYLPLKNEAADVNDGQYACEEQLTELTWPLSVVHLGMGNDGHTASWFHDAPEYPMLMAAHEQHCTAVHPGAAPYSRISLTPAAVLNSERIVIQVFGKAKRDVLERALAKDADFPISMVLHQQRVPVDIYWAP</sequence>
<evidence type="ECO:0000313" key="10">
    <source>
        <dbReference type="Proteomes" id="UP001557485"/>
    </source>
</evidence>
<dbReference type="EC" id="3.1.1.31" evidence="5 7"/>
<evidence type="ECO:0000313" key="9">
    <source>
        <dbReference type="EMBL" id="MEX1667513.1"/>
    </source>
</evidence>
<dbReference type="CDD" id="cd01400">
    <property type="entry name" value="6PGL"/>
    <property type="match status" value="1"/>
</dbReference>
<comment type="pathway">
    <text evidence="3 7">Carbohydrate degradation; pentose phosphate pathway; D-ribulose 5-phosphate from D-glucose 6-phosphate (oxidative stage): step 2/3.</text>
</comment>
<dbReference type="NCBIfam" id="TIGR01198">
    <property type="entry name" value="pgl"/>
    <property type="match status" value="1"/>
</dbReference>
<comment type="similarity">
    <text evidence="4 7">Belongs to the glucosamine/galactosamine-6-phosphate isomerase family. 6-phosphogluconolactonase subfamily.</text>
</comment>
<keyword evidence="7 9" id="KW-0378">Hydrolase</keyword>
<name>A0ABV3U2S9_9GAMM</name>
<evidence type="ECO:0000256" key="6">
    <source>
        <dbReference type="ARBA" id="ARBA00020337"/>
    </source>
</evidence>
<organism evidence="9 10">
    <name type="scientific">Zhongshania guokunii</name>
    <dbReference type="NCBI Taxonomy" id="641783"/>
    <lineage>
        <taxon>Bacteria</taxon>
        <taxon>Pseudomonadati</taxon>
        <taxon>Pseudomonadota</taxon>
        <taxon>Gammaproteobacteria</taxon>
        <taxon>Cellvibrionales</taxon>
        <taxon>Spongiibacteraceae</taxon>
        <taxon>Zhongshania</taxon>
    </lineage>
</organism>
<feature type="domain" description="Glucosamine/galactosamine-6-phosphate isomerase" evidence="8">
    <location>
        <begin position="12"/>
        <end position="221"/>
    </location>
</feature>
<dbReference type="GO" id="GO:0017057">
    <property type="term" value="F:6-phosphogluconolactonase activity"/>
    <property type="evidence" value="ECO:0007669"/>
    <property type="project" value="UniProtKB-EC"/>
</dbReference>
<dbReference type="InterPro" id="IPR039104">
    <property type="entry name" value="6PGL"/>
</dbReference>
<gene>
    <name evidence="7 9" type="primary">pgl</name>
    <name evidence="9" type="ORF">AB4876_01240</name>
</gene>
<comment type="function">
    <text evidence="2 7">Hydrolysis of 6-phosphogluconolactone to 6-phosphogluconate.</text>
</comment>